<keyword evidence="2" id="KW-0288">FMN</keyword>
<dbReference type="NCBIfam" id="TIGR03619">
    <property type="entry name" value="F420_Rv2161c"/>
    <property type="match status" value="1"/>
</dbReference>
<evidence type="ECO:0000313" key="6">
    <source>
        <dbReference type="EMBL" id="MCK9878489.1"/>
    </source>
</evidence>
<dbReference type="InterPro" id="IPR036661">
    <property type="entry name" value="Luciferase-like_sf"/>
</dbReference>
<evidence type="ECO:0000256" key="4">
    <source>
        <dbReference type="ARBA" id="ARBA00023033"/>
    </source>
</evidence>
<keyword evidence="1" id="KW-0285">Flavoprotein</keyword>
<dbReference type="Proteomes" id="UP001201873">
    <property type="component" value="Unassembled WGS sequence"/>
</dbReference>
<dbReference type="EMBL" id="JALKFT010000035">
    <property type="protein sequence ID" value="MCK9878489.1"/>
    <property type="molecule type" value="Genomic_DNA"/>
</dbReference>
<evidence type="ECO:0000313" key="7">
    <source>
        <dbReference type="Proteomes" id="UP001201873"/>
    </source>
</evidence>
<proteinExistence type="predicted"/>
<dbReference type="Pfam" id="PF00296">
    <property type="entry name" value="Bac_luciferase"/>
    <property type="match status" value="1"/>
</dbReference>
<dbReference type="RefSeq" id="WP_248826584.1">
    <property type="nucleotide sequence ID" value="NZ_JALKFT010000035.1"/>
</dbReference>
<gene>
    <name evidence="6" type="ORF">MXD59_22440</name>
</gene>
<accession>A0ABT0K3V1</accession>
<protein>
    <submittedName>
        <fullName evidence="6">LLM class F420-dependent oxidoreductase</fullName>
    </submittedName>
</protein>
<keyword evidence="7" id="KW-1185">Reference proteome</keyword>
<evidence type="ECO:0000256" key="1">
    <source>
        <dbReference type="ARBA" id="ARBA00022630"/>
    </source>
</evidence>
<dbReference type="InterPro" id="IPR050172">
    <property type="entry name" value="SsuD_RutA_monooxygenase"/>
</dbReference>
<organism evidence="6 7">
    <name type="scientific">Frankia umida</name>
    <dbReference type="NCBI Taxonomy" id="573489"/>
    <lineage>
        <taxon>Bacteria</taxon>
        <taxon>Bacillati</taxon>
        <taxon>Actinomycetota</taxon>
        <taxon>Actinomycetes</taxon>
        <taxon>Frankiales</taxon>
        <taxon>Frankiaceae</taxon>
        <taxon>Frankia</taxon>
    </lineage>
</organism>
<evidence type="ECO:0000256" key="2">
    <source>
        <dbReference type="ARBA" id="ARBA00022643"/>
    </source>
</evidence>
<dbReference type="InterPro" id="IPR019921">
    <property type="entry name" value="Lucif-like_OxRdtase_Rv2161c"/>
</dbReference>
<feature type="domain" description="Luciferase-like" evidence="5">
    <location>
        <begin position="27"/>
        <end position="256"/>
    </location>
</feature>
<evidence type="ECO:0000256" key="3">
    <source>
        <dbReference type="ARBA" id="ARBA00023002"/>
    </source>
</evidence>
<dbReference type="Gene3D" id="3.20.20.30">
    <property type="entry name" value="Luciferase-like domain"/>
    <property type="match status" value="1"/>
</dbReference>
<dbReference type="PANTHER" id="PTHR42847">
    <property type="entry name" value="ALKANESULFONATE MONOOXYGENASE"/>
    <property type="match status" value="1"/>
</dbReference>
<keyword evidence="3" id="KW-0560">Oxidoreductase</keyword>
<reference evidence="6 7" key="1">
    <citation type="submission" date="2022-04" db="EMBL/GenBank/DDBJ databases">
        <title>Genome diversity in the genus Frankia.</title>
        <authorList>
            <person name="Carlos-Shanley C."/>
            <person name="Hahn D."/>
        </authorList>
    </citation>
    <scope>NUCLEOTIDE SEQUENCE [LARGE SCALE GENOMIC DNA]</scope>
    <source>
        <strain evidence="6 7">Ag45/Mut15</strain>
    </source>
</reference>
<sequence>MTSPSSPATASGIASGPRTPGFGVHLGSVNPKAWVDVAVEADRLGFESVWVPEHVVVPIETSGSPFAGSDHPPIPPNVPVHDALAMLSFIAAKTTRIKIGTNVFNIGLRHPFLTARAATTVDILSGGRLALGVGASWLRAEWDALGLDFDTRGARIDEILDVLRRLWTEEVVEHHGRFFDFGPVMFEPRPVRPSGPALHIGGDGAAALRRAATYGTGWMPMNHTAEQLPASLERLAALAERAGRTDPLEVTISGQVRRPEDIEPYVKAGVTRIIVQPWARSREAIDEMRRFAADVIVPLGAG</sequence>
<name>A0ABT0K3V1_9ACTN</name>
<dbReference type="PANTHER" id="PTHR42847:SF4">
    <property type="entry name" value="ALKANESULFONATE MONOOXYGENASE-RELATED"/>
    <property type="match status" value="1"/>
</dbReference>
<dbReference type="InterPro" id="IPR011251">
    <property type="entry name" value="Luciferase-like_dom"/>
</dbReference>
<evidence type="ECO:0000259" key="5">
    <source>
        <dbReference type="Pfam" id="PF00296"/>
    </source>
</evidence>
<keyword evidence="4" id="KW-0503">Monooxygenase</keyword>
<comment type="caution">
    <text evidence="6">The sequence shown here is derived from an EMBL/GenBank/DDBJ whole genome shotgun (WGS) entry which is preliminary data.</text>
</comment>
<dbReference type="SUPFAM" id="SSF51679">
    <property type="entry name" value="Bacterial luciferase-like"/>
    <property type="match status" value="1"/>
</dbReference>